<reference evidence="2 3" key="1">
    <citation type="submission" date="2019-08" db="EMBL/GenBank/DDBJ databases">
        <title>Bradymonadales sp. TMQ2.</title>
        <authorList>
            <person name="Liang Q."/>
        </authorList>
    </citation>
    <scope>NUCLEOTIDE SEQUENCE [LARGE SCALE GENOMIC DNA]</scope>
    <source>
        <strain evidence="2 3">TMQ2</strain>
    </source>
</reference>
<dbReference type="EMBL" id="VOSL01000004">
    <property type="protein sequence ID" value="TXD44290.1"/>
    <property type="molecule type" value="Genomic_DNA"/>
</dbReference>
<feature type="chain" id="PRO_5022694617" evidence="1">
    <location>
        <begin position="21"/>
        <end position="163"/>
    </location>
</feature>
<comment type="caution">
    <text evidence="2">The sequence shown here is derived from an EMBL/GenBank/DDBJ whole genome shotgun (WGS) entry which is preliminary data.</text>
</comment>
<accession>A0A5C6XFR0</accession>
<evidence type="ECO:0000313" key="2">
    <source>
        <dbReference type="EMBL" id="TXD44290.1"/>
    </source>
</evidence>
<keyword evidence="1" id="KW-0732">Signal</keyword>
<dbReference type="Proteomes" id="UP000321046">
    <property type="component" value="Unassembled WGS sequence"/>
</dbReference>
<proteinExistence type="predicted"/>
<feature type="signal peptide" evidence="1">
    <location>
        <begin position="1"/>
        <end position="20"/>
    </location>
</feature>
<dbReference type="AlphaFoldDB" id="A0A5C6XFR0"/>
<evidence type="ECO:0000256" key="1">
    <source>
        <dbReference type="SAM" id="SignalP"/>
    </source>
</evidence>
<gene>
    <name evidence="2" type="ORF">FRC96_00640</name>
</gene>
<sequence>MMNTSTLRPLLLALPLFALACGPPLFSGAEVQMTVDEVVLEFTTDDEIDHNDYTSFAENRYTLDLYDEGLSLGWPSIQPGVYPADVIALEWDVEHNFNTLYYSLDRCESWEAYAESSITITANDYGLIAGEFRGYVCNSCGYQCEDRIFIEGTFAASLDESPF</sequence>
<organism evidence="2 3">
    <name type="scientific">Lujinxingia vulgaris</name>
    <dbReference type="NCBI Taxonomy" id="2600176"/>
    <lineage>
        <taxon>Bacteria</taxon>
        <taxon>Deltaproteobacteria</taxon>
        <taxon>Bradymonadales</taxon>
        <taxon>Lujinxingiaceae</taxon>
        <taxon>Lujinxingia</taxon>
    </lineage>
</organism>
<name>A0A5C6XFR0_9DELT</name>
<evidence type="ECO:0000313" key="3">
    <source>
        <dbReference type="Proteomes" id="UP000321046"/>
    </source>
</evidence>
<protein>
    <submittedName>
        <fullName evidence="2">Uncharacterized protein</fullName>
    </submittedName>
</protein>